<evidence type="ECO:0000313" key="2">
    <source>
        <dbReference type="Proteomes" id="UP001335648"/>
    </source>
</evidence>
<dbReference type="EMBL" id="JAULUE010002046">
    <property type="protein sequence ID" value="KAK5915982.1"/>
    <property type="molecule type" value="Genomic_DNA"/>
</dbReference>
<dbReference type="Proteomes" id="UP001335648">
    <property type="component" value="Unassembled WGS sequence"/>
</dbReference>
<protein>
    <submittedName>
        <fullName evidence="1">Uncharacterized protein</fullName>
    </submittedName>
</protein>
<dbReference type="AlphaFoldDB" id="A0AAN8HHX7"/>
<name>A0AAN8HHX7_9TELE</name>
<gene>
    <name evidence="1" type="ORF">CesoFtcFv8_001526</name>
</gene>
<reference evidence="1 2" key="1">
    <citation type="journal article" date="2023" name="Mol. Biol. Evol.">
        <title>Genomics of Secondarily Temperate Adaptation in the Only Non-Antarctic Icefish.</title>
        <authorList>
            <person name="Rivera-Colon A.G."/>
            <person name="Rayamajhi N."/>
            <person name="Minhas B.F."/>
            <person name="Madrigal G."/>
            <person name="Bilyk K.T."/>
            <person name="Yoon V."/>
            <person name="Hune M."/>
            <person name="Gregory S."/>
            <person name="Cheng C.H.C."/>
            <person name="Catchen J.M."/>
        </authorList>
    </citation>
    <scope>NUCLEOTIDE SEQUENCE [LARGE SCALE GENOMIC DNA]</scope>
    <source>
        <strain evidence="1">JC2023a</strain>
    </source>
</reference>
<proteinExistence type="predicted"/>
<accession>A0AAN8HHX7</accession>
<organism evidence="1 2">
    <name type="scientific">Champsocephalus esox</name>
    <name type="common">pike icefish</name>
    <dbReference type="NCBI Taxonomy" id="159716"/>
    <lineage>
        <taxon>Eukaryota</taxon>
        <taxon>Metazoa</taxon>
        <taxon>Chordata</taxon>
        <taxon>Craniata</taxon>
        <taxon>Vertebrata</taxon>
        <taxon>Euteleostomi</taxon>
        <taxon>Actinopterygii</taxon>
        <taxon>Neopterygii</taxon>
        <taxon>Teleostei</taxon>
        <taxon>Neoteleostei</taxon>
        <taxon>Acanthomorphata</taxon>
        <taxon>Eupercaria</taxon>
        <taxon>Perciformes</taxon>
        <taxon>Notothenioidei</taxon>
        <taxon>Channichthyidae</taxon>
        <taxon>Champsocephalus</taxon>
    </lineage>
</organism>
<keyword evidence="2" id="KW-1185">Reference proteome</keyword>
<sequence>MLLLACCLQGAVWGRLGLKSACWAYCAGGAGGCACGGQVVCCMLSLRWLSPMSPGGLNVGMEGVVGPVSWGFLWLCGLGVMWVASCHVCGGVGGCGWSLCEGGGALVGRVVGEWCSWSGLVVCGCWGVSV</sequence>
<comment type="caution">
    <text evidence="1">The sequence shown here is derived from an EMBL/GenBank/DDBJ whole genome shotgun (WGS) entry which is preliminary data.</text>
</comment>
<evidence type="ECO:0000313" key="1">
    <source>
        <dbReference type="EMBL" id="KAK5915982.1"/>
    </source>
</evidence>